<feature type="transmembrane region" description="Helical" evidence="2">
    <location>
        <begin position="95"/>
        <end position="123"/>
    </location>
</feature>
<dbReference type="Proteomes" id="UP000237061">
    <property type="component" value="Unassembled WGS sequence"/>
</dbReference>
<keyword evidence="2" id="KW-0812">Transmembrane</keyword>
<protein>
    <submittedName>
        <fullName evidence="3">Uncharacterized protein</fullName>
    </submittedName>
</protein>
<organism evidence="3 4">
    <name type="scientific">Arthrobacter glacialis</name>
    <dbReference type="NCBI Taxonomy" id="1664"/>
    <lineage>
        <taxon>Bacteria</taxon>
        <taxon>Bacillati</taxon>
        <taxon>Actinomycetota</taxon>
        <taxon>Actinomycetes</taxon>
        <taxon>Micrococcales</taxon>
        <taxon>Micrococcaceae</taxon>
        <taxon>Arthrobacter</taxon>
    </lineage>
</organism>
<proteinExistence type="predicted"/>
<name>A0A2S3ZUG4_ARTGL</name>
<dbReference type="RefSeq" id="WP_103466710.1">
    <property type="nucleotide sequence ID" value="NZ_PPXC01000013.1"/>
</dbReference>
<dbReference type="AlphaFoldDB" id="A0A2S3ZUG4"/>
<evidence type="ECO:0000313" key="3">
    <source>
        <dbReference type="EMBL" id="POH72487.1"/>
    </source>
</evidence>
<feature type="transmembrane region" description="Helical" evidence="2">
    <location>
        <begin position="35"/>
        <end position="55"/>
    </location>
</feature>
<evidence type="ECO:0000256" key="1">
    <source>
        <dbReference type="SAM" id="MobiDB-lite"/>
    </source>
</evidence>
<evidence type="ECO:0000256" key="2">
    <source>
        <dbReference type="SAM" id="Phobius"/>
    </source>
</evidence>
<accession>A0A2S3ZUG4</accession>
<feature type="region of interest" description="Disordered" evidence="1">
    <location>
        <begin position="1"/>
        <end position="25"/>
    </location>
</feature>
<dbReference type="EMBL" id="PPXC01000013">
    <property type="protein sequence ID" value="POH72487.1"/>
    <property type="molecule type" value="Genomic_DNA"/>
</dbReference>
<keyword evidence="2" id="KW-0472">Membrane</keyword>
<reference evidence="3 4" key="1">
    <citation type="submission" date="2018-01" db="EMBL/GenBank/DDBJ databases">
        <title>Arthrobacter sp. nov., from glaciers in China.</title>
        <authorList>
            <person name="Liu Q."/>
            <person name="Xin Y.-H."/>
        </authorList>
    </citation>
    <scope>NUCLEOTIDE SEQUENCE [LARGE SCALE GENOMIC DNA]</scope>
    <source>
        <strain evidence="3 4">HLT2-12-2</strain>
    </source>
</reference>
<feature type="transmembrane region" description="Helical" evidence="2">
    <location>
        <begin position="61"/>
        <end position="83"/>
    </location>
</feature>
<keyword evidence="2" id="KW-1133">Transmembrane helix</keyword>
<evidence type="ECO:0000313" key="4">
    <source>
        <dbReference type="Proteomes" id="UP000237061"/>
    </source>
</evidence>
<keyword evidence="4" id="KW-1185">Reference proteome</keyword>
<sequence length="148" mass="15302">MTGDHSHHLHGSAATPSRSGADPEQPRTWRQRFHALWHSIVAVIGFLVGLLPHVLHHIGLLAGTALVAGSGGTALFGALGLLASVPLLLRLHKRFGTWIAPAIGLLIFAAMFSLSAFVIGPAISGTGGDLPPGPVPGVEHPTDHPSGH</sequence>
<comment type="caution">
    <text evidence="3">The sequence shown here is derived from an EMBL/GenBank/DDBJ whole genome shotgun (WGS) entry which is preliminary data.</text>
</comment>
<gene>
    <name evidence="3" type="ORF">CVS27_15270</name>
</gene>